<dbReference type="OrthoDB" id="9800630at2"/>
<dbReference type="PANTHER" id="PTHR36450">
    <property type="entry name" value="THIOREDOXIN"/>
    <property type="match status" value="1"/>
</dbReference>
<feature type="disulfide bond" description="Redox-active" evidence="2">
    <location>
        <begin position="10"/>
        <end position="13"/>
    </location>
</feature>
<feature type="active site" description="Nucleophile" evidence="1">
    <location>
        <position position="10"/>
    </location>
</feature>
<evidence type="ECO:0000259" key="3">
    <source>
        <dbReference type="Pfam" id="PF13192"/>
    </source>
</evidence>
<dbReference type="InParanoid" id="B2A7P0"/>
<accession>B2A7P0</accession>
<reference evidence="4 5" key="1">
    <citation type="submission" date="2008-04" db="EMBL/GenBank/DDBJ databases">
        <title>Complete sequence of chromosome of Natranaerobius thermophilus JW/NM-WN-LF.</title>
        <authorList>
            <consortium name="US DOE Joint Genome Institute"/>
            <person name="Copeland A."/>
            <person name="Lucas S."/>
            <person name="Lapidus A."/>
            <person name="Glavina del Rio T."/>
            <person name="Dalin E."/>
            <person name="Tice H."/>
            <person name="Bruce D."/>
            <person name="Goodwin L."/>
            <person name="Pitluck S."/>
            <person name="Chertkov O."/>
            <person name="Brettin T."/>
            <person name="Detter J.C."/>
            <person name="Han C."/>
            <person name="Kuske C.R."/>
            <person name="Schmutz J."/>
            <person name="Larimer F."/>
            <person name="Land M."/>
            <person name="Hauser L."/>
            <person name="Kyrpides N."/>
            <person name="Lykidis A."/>
            <person name="Mesbah N.M."/>
            <person name="Wiegel J."/>
        </authorList>
    </citation>
    <scope>NUCLEOTIDE SEQUENCE [LARGE SCALE GENOMIC DNA]</scope>
    <source>
        <strain evidence="5">ATCC BAA-1301 / DSM 18059 / JW/NM-WN-LF</strain>
    </source>
</reference>
<dbReference type="eggNOG" id="COG0526">
    <property type="taxonomic scope" value="Bacteria"/>
</dbReference>
<dbReference type="SUPFAM" id="SSF52833">
    <property type="entry name" value="Thioredoxin-like"/>
    <property type="match status" value="1"/>
</dbReference>
<organism evidence="4 5">
    <name type="scientific">Natranaerobius thermophilus (strain ATCC BAA-1301 / DSM 18059 / JW/NM-WN-LF)</name>
    <dbReference type="NCBI Taxonomy" id="457570"/>
    <lineage>
        <taxon>Bacteria</taxon>
        <taxon>Bacillati</taxon>
        <taxon>Bacillota</taxon>
        <taxon>Clostridia</taxon>
        <taxon>Natranaerobiales</taxon>
        <taxon>Natranaerobiaceae</taxon>
        <taxon>Natranaerobius</taxon>
    </lineage>
</organism>
<feature type="active site" description="Nucleophile" evidence="1">
    <location>
        <position position="13"/>
    </location>
</feature>
<reference evidence="4 5" key="2">
    <citation type="journal article" date="2011" name="J. Bacteriol.">
        <title>Complete genome sequence of the anaerobic, halophilic alkalithermophile Natranaerobius thermophilus JW/NM-WN-LF.</title>
        <authorList>
            <person name="Zhao B."/>
            <person name="Mesbah N.M."/>
            <person name="Dalin E."/>
            <person name="Goodwin L."/>
            <person name="Nolan M."/>
            <person name="Pitluck S."/>
            <person name="Chertkov O."/>
            <person name="Brettin T.S."/>
            <person name="Han J."/>
            <person name="Larimer F.W."/>
            <person name="Land M.L."/>
            <person name="Hauser L."/>
            <person name="Kyrpides N."/>
            <person name="Wiegel J."/>
        </authorList>
    </citation>
    <scope>NUCLEOTIDE SEQUENCE [LARGE SCALE GENOMIC DNA]</scope>
    <source>
        <strain evidence="5">ATCC BAA-1301 / DSM 18059 / JW/NM-WN-LF</strain>
    </source>
</reference>
<dbReference type="EMBL" id="CP001034">
    <property type="protein sequence ID" value="ACB84342.1"/>
    <property type="molecule type" value="Genomic_DNA"/>
</dbReference>
<evidence type="ECO:0000313" key="4">
    <source>
        <dbReference type="EMBL" id="ACB84342.1"/>
    </source>
</evidence>
<dbReference type="Gene3D" id="3.40.30.10">
    <property type="entry name" value="Glutaredoxin"/>
    <property type="match status" value="1"/>
</dbReference>
<evidence type="ECO:0000256" key="1">
    <source>
        <dbReference type="PIRSR" id="PIRSR037031-50"/>
    </source>
</evidence>
<dbReference type="RefSeq" id="WP_012447225.1">
    <property type="nucleotide sequence ID" value="NC_010718.1"/>
</dbReference>
<keyword evidence="2" id="KW-1015">Disulfide bond</keyword>
<keyword evidence="2" id="KW-0676">Redox-active center</keyword>
<dbReference type="KEGG" id="nth:Nther_0752"/>
<dbReference type="NCBIfam" id="TIGR00412">
    <property type="entry name" value="redox_disulf_2"/>
    <property type="match status" value="1"/>
</dbReference>
<dbReference type="AlphaFoldDB" id="B2A7P0"/>
<name>B2A7P0_NATTJ</name>
<dbReference type="InterPro" id="IPR036249">
    <property type="entry name" value="Thioredoxin-like_sf"/>
</dbReference>
<proteinExistence type="predicted"/>
<dbReference type="PANTHER" id="PTHR36450:SF1">
    <property type="entry name" value="THIOREDOXIN"/>
    <property type="match status" value="1"/>
</dbReference>
<evidence type="ECO:0000256" key="2">
    <source>
        <dbReference type="PIRSR" id="PIRSR037031-51"/>
    </source>
</evidence>
<gene>
    <name evidence="4" type="ordered locus">Nther_0752</name>
</gene>
<dbReference type="Pfam" id="PF13192">
    <property type="entry name" value="Thioredoxin_3"/>
    <property type="match status" value="1"/>
</dbReference>
<dbReference type="InterPro" id="IPR012336">
    <property type="entry name" value="Thioredoxin-like_fold"/>
</dbReference>
<protein>
    <submittedName>
        <fullName evidence="4">Redox-active disulfide protein 2</fullName>
    </submittedName>
</protein>
<dbReference type="STRING" id="457570.Nther_0752"/>
<dbReference type="HOGENOM" id="CLU_090389_18_2_9"/>
<dbReference type="InterPro" id="IPR005243">
    <property type="entry name" value="THIRX-like_proc"/>
</dbReference>
<dbReference type="PIRSF" id="PIRSF037031">
    <property type="entry name" value="Redox_disulphide_2"/>
    <property type="match status" value="1"/>
</dbReference>
<evidence type="ECO:0000313" key="5">
    <source>
        <dbReference type="Proteomes" id="UP000001683"/>
    </source>
</evidence>
<keyword evidence="5" id="KW-1185">Reference proteome</keyword>
<feature type="domain" description="Thioredoxin-like fold" evidence="3">
    <location>
        <begin position="1"/>
        <end position="75"/>
    </location>
</feature>
<sequence>MKIKVMGPGCKNCETVFNRVQEVIKEKGVEADVEKVTDMNEITNAGVLMTPGLVINDEVKISGRVPSKEEIGEVIDSA</sequence>
<dbReference type="Proteomes" id="UP000001683">
    <property type="component" value="Chromosome"/>
</dbReference>